<dbReference type="SUPFAM" id="SSF103473">
    <property type="entry name" value="MFS general substrate transporter"/>
    <property type="match status" value="1"/>
</dbReference>
<dbReference type="Gene3D" id="1.20.1250.20">
    <property type="entry name" value="MFS general substrate transporter like domains"/>
    <property type="match status" value="2"/>
</dbReference>
<sequence>MPRVRRRQRDTIRMLSAPTRANQSFEGEYVEFTQRLRRLWRHRAFRRLTLVRLFSQTGDGTVQIGMASYLLFSPQSATSAWAVAGVLALTMLPYSLVGPFVSLALDRFPRQRISLLVDTVRAICSVVLAMMIANHLTGAGSQVALMLLLLVMLSLNRFSLAGLSAGLAYTVDDDEYLDASSIMPMIGPVGMIIGGGSGGAIRLFAADPLGIDGANALIFGVGALFFCLSVATLWRIPRAGLGPDTPDHHGSAREVVAGLVDGFRHLMAHRPAWLAMATEVVVRLGYGLLMAFVIVIYRHHFFPNADQLNLAIFGIGIWFLVSGVGFALSGVISVPIANHLGVRYCIIAMLVVMGVSQAVVGTVFWAPALVANGFIIGLAGQSLKVQVDTVVQAHIADSHRGRVFTIYDVVYNVATVLGAVIGALLLAPDGVSPALTIGAGVFYLLAALAFTIGSHSLGNATFNKGTRAVSPVEVP</sequence>
<keyword evidence="4" id="KW-1133">Transmembrane helix</keyword>
<feature type="domain" description="Major facilitator superfamily (MFS) profile" evidence="6">
    <location>
        <begin position="271"/>
        <end position="475"/>
    </location>
</feature>
<evidence type="ECO:0000313" key="7">
    <source>
        <dbReference type="EMBL" id="SBN37836.1"/>
    </source>
</evidence>
<evidence type="ECO:0000259" key="6">
    <source>
        <dbReference type="PROSITE" id="PS50850"/>
    </source>
</evidence>
<dbReference type="Pfam" id="PF07690">
    <property type="entry name" value="MFS_1"/>
    <property type="match status" value="1"/>
</dbReference>
<dbReference type="InterPro" id="IPR020846">
    <property type="entry name" value="MFS_dom"/>
</dbReference>
<reference evidence="7" key="1">
    <citation type="submission" date="2016-05" db="EMBL/GenBank/DDBJ databases">
        <authorList>
            <person name="Lavstsen T."/>
            <person name="Jespersen J.S."/>
        </authorList>
    </citation>
    <scope>NUCLEOTIDE SEQUENCE</scope>
    <source>
        <strain evidence="7">PFRJS10</strain>
    </source>
</reference>
<dbReference type="GO" id="GO:0005886">
    <property type="term" value="C:plasma membrane"/>
    <property type="evidence" value="ECO:0007669"/>
    <property type="project" value="UniProtKB-SubCell"/>
</dbReference>
<evidence type="ECO:0000256" key="4">
    <source>
        <dbReference type="ARBA" id="ARBA00022989"/>
    </source>
</evidence>
<protein>
    <submittedName>
        <fullName evidence="7">Transporter, major facilitator family protein</fullName>
    </submittedName>
</protein>
<dbReference type="InterPro" id="IPR036259">
    <property type="entry name" value="MFS_trans_sf"/>
</dbReference>
<dbReference type="PROSITE" id="PS50850">
    <property type="entry name" value="MFS"/>
    <property type="match status" value="1"/>
</dbReference>
<dbReference type="InterPro" id="IPR011701">
    <property type="entry name" value="MFS"/>
</dbReference>
<dbReference type="AlphaFoldDB" id="A0A2C8A978"/>
<dbReference type="EMBL" id="LT576035">
    <property type="protein sequence ID" value="SBN37836.1"/>
    <property type="molecule type" value="Genomic_DNA"/>
</dbReference>
<accession>A0A2C8A978</accession>
<gene>
    <name evidence="7" type="ORF">PFR_JS10_193</name>
</gene>
<dbReference type="PANTHER" id="PTHR23513:SF17">
    <property type="entry name" value="MEMBRANE PROTEIN"/>
    <property type="match status" value="1"/>
</dbReference>
<keyword evidence="3" id="KW-0812">Transmembrane</keyword>
<dbReference type="CDD" id="cd06173">
    <property type="entry name" value="MFS_MefA_like"/>
    <property type="match status" value="1"/>
</dbReference>
<evidence type="ECO:0000256" key="5">
    <source>
        <dbReference type="ARBA" id="ARBA00023136"/>
    </source>
</evidence>
<keyword evidence="5" id="KW-0472">Membrane</keyword>
<evidence type="ECO:0000256" key="3">
    <source>
        <dbReference type="ARBA" id="ARBA00022692"/>
    </source>
</evidence>
<keyword evidence="2" id="KW-1003">Cell membrane</keyword>
<comment type="subcellular location">
    <subcellularLocation>
        <location evidence="1">Cell membrane</location>
        <topology evidence="1">Multi-pass membrane protein</topology>
    </subcellularLocation>
</comment>
<organism evidence="7">
    <name type="scientific">Propionibacterium freudenreichii</name>
    <dbReference type="NCBI Taxonomy" id="1744"/>
    <lineage>
        <taxon>Bacteria</taxon>
        <taxon>Bacillati</taxon>
        <taxon>Actinomycetota</taxon>
        <taxon>Actinomycetes</taxon>
        <taxon>Propionibacteriales</taxon>
        <taxon>Propionibacteriaceae</taxon>
        <taxon>Propionibacterium</taxon>
    </lineage>
</organism>
<proteinExistence type="predicted"/>
<name>A0A2C8A978_9ACTN</name>
<dbReference type="PANTHER" id="PTHR23513">
    <property type="entry name" value="INTEGRAL MEMBRANE EFFLUX PROTEIN-RELATED"/>
    <property type="match status" value="1"/>
</dbReference>
<evidence type="ECO:0000256" key="2">
    <source>
        <dbReference type="ARBA" id="ARBA00022475"/>
    </source>
</evidence>
<dbReference type="GO" id="GO:0022857">
    <property type="term" value="F:transmembrane transporter activity"/>
    <property type="evidence" value="ECO:0007669"/>
    <property type="project" value="InterPro"/>
</dbReference>
<evidence type="ECO:0000256" key="1">
    <source>
        <dbReference type="ARBA" id="ARBA00004651"/>
    </source>
</evidence>